<dbReference type="InterPro" id="IPR010982">
    <property type="entry name" value="Lambda_DNA-bd_dom_sf"/>
</dbReference>
<gene>
    <name evidence="1" type="ORF">DW839_18185</name>
</gene>
<dbReference type="GO" id="GO:0003677">
    <property type="term" value="F:DNA binding"/>
    <property type="evidence" value="ECO:0007669"/>
    <property type="project" value="InterPro"/>
</dbReference>
<dbReference type="AlphaFoldDB" id="A0A414ASW0"/>
<evidence type="ECO:0000313" key="1">
    <source>
        <dbReference type="EMBL" id="RHC54628.1"/>
    </source>
</evidence>
<proteinExistence type="predicted"/>
<sequence length="112" mass="12935">MKPVITDVKGTILQMLKDQNRTIEELAEYTGIKTDALKDKLSTGFYMNKFTVSQLQEIADFFHCDLNIDFVQNNSDKKVYHCKTIREVLKEGHERMSMSLFSGLNTHDDISK</sequence>
<dbReference type="SUPFAM" id="SSF47413">
    <property type="entry name" value="lambda repressor-like DNA-binding domains"/>
    <property type="match status" value="1"/>
</dbReference>
<dbReference type="Proteomes" id="UP000283975">
    <property type="component" value="Unassembled WGS sequence"/>
</dbReference>
<protein>
    <submittedName>
        <fullName evidence="1">XRE family transcriptional regulator</fullName>
    </submittedName>
</protein>
<name>A0A414ASW0_9FIRM</name>
<dbReference type="EMBL" id="QSHZ01000020">
    <property type="protein sequence ID" value="RHC54628.1"/>
    <property type="molecule type" value="Genomic_DNA"/>
</dbReference>
<comment type="caution">
    <text evidence="1">The sequence shown here is derived from an EMBL/GenBank/DDBJ whole genome shotgun (WGS) entry which is preliminary data.</text>
</comment>
<accession>A0A414ASW0</accession>
<organism evidence="1 2">
    <name type="scientific">Enterocloster bolteae</name>
    <dbReference type="NCBI Taxonomy" id="208479"/>
    <lineage>
        <taxon>Bacteria</taxon>
        <taxon>Bacillati</taxon>
        <taxon>Bacillota</taxon>
        <taxon>Clostridia</taxon>
        <taxon>Lachnospirales</taxon>
        <taxon>Lachnospiraceae</taxon>
        <taxon>Enterocloster</taxon>
    </lineage>
</organism>
<evidence type="ECO:0000313" key="2">
    <source>
        <dbReference type="Proteomes" id="UP000283975"/>
    </source>
</evidence>
<reference evidence="1 2" key="1">
    <citation type="submission" date="2018-08" db="EMBL/GenBank/DDBJ databases">
        <title>A genome reference for cultivated species of the human gut microbiota.</title>
        <authorList>
            <person name="Zou Y."/>
            <person name="Xue W."/>
            <person name="Luo G."/>
        </authorList>
    </citation>
    <scope>NUCLEOTIDE SEQUENCE [LARGE SCALE GENOMIC DNA]</scope>
    <source>
        <strain evidence="1 2">AM35-14</strain>
    </source>
</reference>